<proteinExistence type="predicted"/>
<dbReference type="EMBL" id="CAAHFH010000001">
    <property type="protein sequence ID" value="VGO18483.1"/>
    <property type="molecule type" value="Genomic_DNA"/>
</dbReference>
<dbReference type="InterPro" id="IPR002716">
    <property type="entry name" value="PIN_dom"/>
</dbReference>
<accession>A0A6C2UF28</accession>
<dbReference type="AlphaFoldDB" id="A0A6C2UF28"/>
<evidence type="ECO:0000313" key="2">
    <source>
        <dbReference type="EMBL" id="VGO18483.1"/>
    </source>
</evidence>
<dbReference type="InterPro" id="IPR029060">
    <property type="entry name" value="PIN-like_dom_sf"/>
</dbReference>
<dbReference type="Proteomes" id="UP000346198">
    <property type="component" value="Unassembled WGS sequence"/>
</dbReference>
<feature type="domain" description="PIN" evidence="1">
    <location>
        <begin position="12"/>
        <end position="125"/>
    </location>
</feature>
<gene>
    <name evidence="2" type="ORF">SCARR_00536</name>
</gene>
<sequence>MMNAMKHKWKLYLDTSVFGGAFDIREGFDRDSRRVIDAVLSGVAELLYSPALEEELVDAPERVQALFTAISDSAKTKIDLTEEISELSQAYLDAGIVGPQWLDDTLHVAAATVGRADAIVSWNFKHIVRLDKIKGYNAVNLKNGYGIITIISPKEVDFDE</sequence>
<dbReference type="SUPFAM" id="SSF88723">
    <property type="entry name" value="PIN domain-like"/>
    <property type="match status" value="1"/>
</dbReference>
<keyword evidence="3" id="KW-1185">Reference proteome</keyword>
<evidence type="ECO:0000313" key="3">
    <source>
        <dbReference type="Proteomes" id="UP000346198"/>
    </source>
</evidence>
<evidence type="ECO:0000259" key="1">
    <source>
        <dbReference type="Pfam" id="PF13470"/>
    </source>
</evidence>
<dbReference type="Pfam" id="PF13470">
    <property type="entry name" value="PIN_3"/>
    <property type="match status" value="1"/>
</dbReference>
<reference evidence="2 3" key="1">
    <citation type="submission" date="2019-04" db="EMBL/GenBank/DDBJ databases">
        <authorList>
            <person name="Van Vliet M D."/>
        </authorList>
    </citation>
    <scope>NUCLEOTIDE SEQUENCE [LARGE SCALE GENOMIC DNA]</scope>
    <source>
        <strain evidence="2 3">F21</strain>
    </source>
</reference>
<name>A0A6C2UF28_9BACT</name>
<protein>
    <recommendedName>
        <fullName evidence="1">PIN domain-containing protein</fullName>
    </recommendedName>
</protein>
<organism evidence="2 3">
    <name type="scientific">Pontiella sulfatireligans</name>
    <dbReference type="NCBI Taxonomy" id="2750658"/>
    <lineage>
        <taxon>Bacteria</taxon>
        <taxon>Pseudomonadati</taxon>
        <taxon>Kiritimatiellota</taxon>
        <taxon>Kiritimatiellia</taxon>
        <taxon>Kiritimatiellales</taxon>
        <taxon>Pontiellaceae</taxon>
        <taxon>Pontiella</taxon>
    </lineage>
</organism>